<comment type="similarity">
    <text evidence="1">Belongs to the disease resistance NB-LRR family.</text>
</comment>
<evidence type="ECO:0000259" key="6">
    <source>
        <dbReference type="Pfam" id="PF18052"/>
    </source>
</evidence>
<dbReference type="Gene3D" id="1.20.5.4130">
    <property type="match status" value="1"/>
</dbReference>
<dbReference type="STRING" id="4555.K3YLQ9"/>
<dbReference type="Proteomes" id="UP000004995">
    <property type="component" value="Unassembled WGS sequence"/>
</dbReference>
<evidence type="ECO:0000313" key="8">
    <source>
        <dbReference type="EnsemblPlants" id="KQL00457"/>
    </source>
</evidence>
<keyword evidence="3" id="KW-0677">Repeat</keyword>
<evidence type="ECO:0000313" key="9">
    <source>
        <dbReference type="Proteomes" id="UP000004995"/>
    </source>
</evidence>
<evidence type="ECO:0000256" key="5">
    <source>
        <dbReference type="ARBA" id="ARBA00022821"/>
    </source>
</evidence>
<sequence length="105" mass="11970">MAESLLLPVVRGVVGKAADALVQSITRMWGVDKDRLKLERHLVYVQSLLADAEAKSETNPAVRMWMKELKAAAYQADNVLDDFQYEALRREALSDQPRRRQRAET</sequence>
<dbReference type="HOGENOM" id="CLU_000837_9_6_1"/>
<dbReference type="EMBL" id="AGNK02003507">
    <property type="status" value="NOT_ANNOTATED_CDS"/>
    <property type="molecule type" value="Genomic_DNA"/>
</dbReference>
<organism evidence="8 9">
    <name type="scientific">Setaria italica</name>
    <name type="common">Foxtail millet</name>
    <name type="synonym">Panicum italicum</name>
    <dbReference type="NCBI Taxonomy" id="4555"/>
    <lineage>
        <taxon>Eukaryota</taxon>
        <taxon>Viridiplantae</taxon>
        <taxon>Streptophyta</taxon>
        <taxon>Embryophyta</taxon>
        <taxon>Tracheophyta</taxon>
        <taxon>Spermatophyta</taxon>
        <taxon>Magnoliopsida</taxon>
        <taxon>Liliopsida</taxon>
        <taxon>Poales</taxon>
        <taxon>Poaceae</taxon>
        <taxon>PACMAD clade</taxon>
        <taxon>Panicoideae</taxon>
        <taxon>Panicodae</taxon>
        <taxon>Paniceae</taxon>
        <taxon>Cenchrinae</taxon>
        <taxon>Setaria</taxon>
    </lineage>
</organism>
<dbReference type="eggNOG" id="KOG4658">
    <property type="taxonomic scope" value="Eukaryota"/>
</dbReference>
<feature type="domain" description="Disease resistance N-terminal" evidence="6">
    <location>
        <begin position="9"/>
        <end position="95"/>
    </location>
</feature>
<keyword evidence="9" id="KW-1185">Reference proteome</keyword>
<evidence type="ECO:0000256" key="1">
    <source>
        <dbReference type="ARBA" id="ARBA00008894"/>
    </source>
</evidence>
<keyword evidence="5" id="KW-0611">Plant defense</keyword>
<evidence type="ECO:0000256" key="3">
    <source>
        <dbReference type="ARBA" id="ARBA00022737"/>
    </source>
</evidence>
<dbReference type="InterPro" id="IPR041118">
    <property type="entry name" value="Rx_N"/>
</dbReference>
<reference evidence="8" key="3">
    <citation type="submission" date="2018-08" db="UniProtKB">
        <authorList>
            <consortium name="EnsemblPlants"/>
        </authorList>
    </citation>
    <scope>IDENTIFICATION</scope>
    <source>
        <strain evidence="8">Yugu1</strain>
    </source>
</reference>
<dbReference type="AlphaFoldDB" id="K3YLQ9"/>
<dbReference type="OrthoDB" id="670616at2759"/>
<dbReference type="Pfam" id="PF18052">
    <property type="entry name" value="Rx_N"/>
    <property type="match status" value="1"/>
</dbReference>
<dbReference type="EnsemblPlants" id="KQL00457">
    <property type="protein sequence ID" value="KQL00457"/>
    <property type="gene ID" value="SETIT_015183mg"/>
</dbReference>
<dbReference type="GO" id="GO:0006952">
    <property type="term" value="P:defense response"/>
    <property type="evidence" value="ECO:0007669"/>
    <property type="project" value="UniProtKB-KW"/>
</dbReference>
<evidence type="ECO:0000256" key="2">
    <source>
        <dbReference type="ARBA" id="ARBA00022614"/>
    </source>
</evidence>
<evidence type="ECO:0000313" key="7">
    <source>
        <dbReference type="EMBL" id="RCV29668.1"/>
    </source>
</evidence>
<keyword evidence="4" id="KW-0547">Nucleotide-binding</keyword>
<dbReference type="EMBL" id="CM003533">
    <property type="protein sequence ID" value="RCV29668.1"/>
    <property type="molecule type" value="Genomic_DNA"/>
</dbReference>
<dbReference type="Gramene" id="KQL00457">
    <property type="protein sequence ID" value="KQL00457"/>
    <property type="gene ID" value="SETIT_015183mg"/>
</dbReference>
<protein>
    <recommendedName>
        <fullName evidence="6">Disease resistance N-terminal domain-containing protein</fullName>
    </recommendedName>
</protein>
<name>K3YLQ9_SETIT</name>
<reference evidence="7" key="2">
    <citation type="submission" date="2015-07" db="EMBL/GenBank/DDBJ databases">
        <authorList>
            <person name="Noorani M."/>
        </authorList>
    </citation>
    <scope>NUCLEOTIDE SEQUENCE</scope>
    <source>
        <strain evidence="7">Yugu1</strain>
    </source>
</reference>
<gene>
    <name evidence="7" type="ORF">SETIT_6G030500v2</name>
</gene>
<dbReference type="GO" id="GO:0000166">
    <property type="term" value="F:nucleotide binding"/>
    <property type="evidence" value="ECO:0007669"/>
    <property type="project" value="UniProtKB-KW"/>
</dbReference>
<evidence type="ECO:0000256" key="4">
    <source>
        <dbReference type="ARBA" id="ARBA00022741"/>
    </source>
</evidence>
<keyword evidence="2" id="KW-0433">Leucine-rich repeat</keyword>
<proteinExistence type="inferred from homology"/>
<accession>K3YLQ9</accession>
<reference evidence="7 9" key="1">
    <citation type="journal article" date="2012" name="Nat. Biotechnol.">
        <title>Reference genome sequence of the model plant Setaria.</title>
        <authorList>
            <person name="Bennetzen J.L."/>
            <person name="Schmutz J."/>
            <person name="Wang H."/>
            <person name="Percifield R."/>
            <person name="Hawkins J."/>
            <person name="Pontaroli A.C."/>
            <person name="Estep M."/>
            <person name="Feng L."/>
            <person name="Vaughn J.N."/>
            <person name="Grimwood J."/>
            <person name="Jenkins J."/>
            <person name="Barry K."/>
            <person name="Lindquist E."/>
            <person name="Hellsten U."/>
            <person name="Deshpande S."/>
            <person name="Wang X."/>
            <person name="Wu X."/>
            <person name="Mitros T."/>
            <person name="Triplett J."/>
            <person name="Yang X."/>
            <person name="Ye C.Y."/>
            <person name="Mauro-Herrera M."/>
            <person name="Wang L."/>
            <person name="Li P."/>
            <person name="Sharma M."/>
            <person name="Sharma R."/>
            <person name="Ronald P.C."/>
            <person name="Panaud O."/>
            <person name="Kellogg E.A."/>
            <person name="Brutnell T.P."/>
            <person name="Doust A.N."/>
            <person name="Tuskan G.A."/>
            <person name="Rokhsar D."/>
            <person name="Devos K.M."/>
        </authorList>
    </citation>
    <scope>NUCLEOTIDE SEQUENCE [LARGE SCALE GENOMIC DNA]</scope>
    <source>
        <strain evidence="9">cv. Yugu1</strain>
        <strain evidence="7">Yugu1</strain>
    </source>
</reference>
<dbReference type="OMA" id="MILAVTD"/>